<keyword evidence="2" id="KW-0732">Signal</keyword>
<dbReference type="PATRIC" id="fig|879305.3.peg.1452"/>
<reference evidence="3 4" key="1">
    <citation type="submission" date="2011-01" db="EMBL/GenBank/DDBJ databases">
        <authorList>
            <person name="Durkin A.S."/>
            <person name="Madupu R."/>
            <person name="Torralba M."/>
            <person name="Gillis M."/>
            <person name="Methe B."/>
            <person name="Sutton G."/>
            <person name="Nelson K.E."/>
        </authorList>
    </citation>
    <scope>NUCLEOTIDE SEQUENCE [LARGE SCALE GENOMIC DNA]</scope>
    <source>
        <strain evidence="3 4">ACS-065-V-Col13</strain>
    </source>
</reference>
<feature type="chain" id="PRO_5039068185" evidence="2">
    <location>
        <begin position="23"/>
        <end position="227"/>
    </location>
</feature>
<feature type="compositionally biased region" description="Basic and acidic residues" evidence="1">
    <location>
        <begin position="78"/>
        <end position="88"/>
    </location>
</feature>
<evidence type="ECO:0000313" key="3">
    <source>
        <dbReference type="EMBL" id="EGC81558.1"/>
    </source>
</evidence>
<dbReference type="RefSeq" id="WP_004835486.1">
    <property type="nucleotide sequence ID" value="NZ_AEXM01000030.1"/>
</dbReference>
<dbReference type="STRING" id="879305.HMPREF9290_0896"/>
<name>F0GXC1_9FIRM</name>
<sequence>MKNNIKKIFALVLVALSISACSQNKESADKEDKKVEVKINKDSKKEDNNTQPKDLENNDEESANTKEDLDSSNNPIKENPEGEIKNVESLENAESDNEDSSYLDKDGKYLTSIIASQNGDFNDLGYGSCYEFYVDSDTNTLIVKGSLNYNEDIDDHGFLEGSTQMDNSTYTFKLDENSILRSTGGINEPHPYTIEEFNNIANDVKDSGLGLIIIVENGVVKSASIAS</sequence>
<feature type="compositionally biased region" description="Acidic residues" evidence="1">
    <location>
        <begin position="91"/>
        <end position="101"/>
    </location>
</feature>
<evidence type="ECO:0000256" key="2">
    <source>
        <dbReference type="SAM" id="SignalP"/>
    </source>
</evidence>
<dbReference type="Proteomes" id="UP000005286">
    <property type="component" value="Unassembled WGS sequence"/>
</dbReference>
<dbReference type="eggNOG" id="COG2247">
    <property type="taxonomic scope" value="Bacteria"/>
</dbReference>
<feature type="region of interest" description="Disordered" evidence="1">
    <location>
        <begin position="22"/>
        <end position="102"/>
    </location>
</feature>
<protein>
    <submittedName>
        <fullName evidence="3">Conserved domain protein</fullName>
    </submittedName>
</protein>
<feature type="compositionally biased region" description="Basic and acidic residues" evidence="1">
    <location>
        <begin position="26"/>
        <end position="56"/>
    </location>
</feature>
<keyword evidence="4" id="KW-1185">Reference proteome</keyword>
<evidence type="ECO:0000313" key="4">
    <source>
        <dbReference type="Proteomes" id="UP000005286"/>
    </source>
</evidence>
<dbReference type="PROSITE" id="PS51257">
    <property type="entry name" value="PROKAR_LIPOPROTEIN"/>
    <property type="match status" value="1"/>
</dbReference>
<organism evidence="3 4">
    <name type="scientific">Anaerococcus prevotii ACS-065-V-Col13</name>
    <dbReference type="NCBI Taxonomy" id="879305"/>
    <lineage>
        <taxon>Bacteria</taxon>
        <taxon>Bacillati</taxon>
        <taxon>Bacillota</taxon>
        <taxon>Tissierellia</taxon>
        <taxon>Tissierellales</taxon>
        <taxon>Peptoniphilaceae</taxon>
        <taxon>Anaerococcus</taxon>
    </lineage>
</organism>
<comment type="caution">
    <text evidence="3">The sequence shown here is derived from an EMBL/GenBank/DDBJ whole genome shotgun (WGS) entry which is preliminary data.</text>
</comment>
<proteinExistence type="predicted"/>
<dbReference type="EMBL" id="AEXM01000030">
    <property type="protein sequence ID" value="EGC81558.1"/>
    <property type="molecule type" value="Genomic_DNA"/>
</dbReference>
<gene>
    <name evidence="3" type="ORF">HMPREF9290_0896</name>
</gene>
<accession>F0GXC1</accession>
<dbReference type="AlphaFoldDB" id="F0GXC1"/>
<feature type="signal peptide" evidence="2">
    <location>
        <begin position="1"/>
        <end position="22"/>
    </location>
</feature>
<evidence type="ECO:0000256" key="1">
    <source>
        <dbReference type="SAM" id="MobiDB-lite"/>
    </source>
</evidence>